<gene>
    <name evidence="1" type="ORF">M8818_003649</name>
</gene>
<evidence type="ECO:0000313" key="2">
    <source>
        <dbReference type="Proteomes" id="UP001320706"/>
    </source>
</evidence>
<accession>A0ACC3SDX9</accession>
<comment type="caution">
    <text evidence="1">The sequence shown here is derived from an EMBL/GenBank/DDBJ whole genome shotgun (WGS) entry which is preliminary data.</text>
</comment>
<dbReference type="Proteomes" id="UP001320706">
    <property type="component" value="Unassembled WGS sequence"/>
</dbReference>
<reference evidence="1" key="1">
    <citation type="submission" date="2024-02" db="EMBL/GenBank/DDBJ databases">
        <title>Metagenome Assembled Genome of Zalaria obscura JY119.</title>
        <authorList>
            <person name="Vighnesh L."/>
            <person name="Jagadeeshwari U."/>
            <person name="Venkata Ramana C."/>
            <person name="Sasikala C."/>
        </authorList>
    </citation>
    <scope>NUCLEOTIDE SEQUENCE</scope>
    <source>
        <strain evidence="1">JY119</strain>
    </source>
</reference>
<evidence type="ECO:0000313" key="1">
    <source>
        <dbReference type="EMBL" id="KAK8210161.1"/>
    </source>
</evidence>
<name>A0ACC3SDX9_9PEZI</name>
<keyword evidence="2" id="KW-1185">Reference proteome</keyword>
<protein>
    <submittedName>
        <fullName evidence="1">Uncharacterized protein</fullName>
    </submittedName>
</protein>
<sequence length="325" mass="35766">MATPLMHSPDRENLAPGKPTMRTTSEGSQRRPLGELTPNAKLVSPRKGLQAPKGTVWSPLKRKGIEVLDDERGLTYLKRRRLSATPTLGAAQLEPQRKERYGSEGRVEMETARFRPLPAQQARARDAAPIVQERSSTEHAPDSGSDSGRDSQATRGSFSSLINYDPSSQQAVRHHHHPSHFQKPHTDTHPEPTAPRREPLSRPSQAELLRLRLKVAMYKVRTNQINIPFARLRVDRPEGGRGRARNQDLDPAIVRTPSPASPELPTASRQLHRAARLPSPPTTAAQSMEAVGRSVAYGGGEAGRRFSEETISAGNRSSSVGLRSE</sequence>
<dbReference type="EMBL" id="JAMKPW020000016">
    <property type="protein sequence ID" value="KAK8210161.1"/>
    <property type="molecule type" value="Genomic_DNA"/>
</dbReference>
<proteinExistence type="predicted"/>
<organism evidence="1 2">
    <name type="scientific">Zalaria obscura</name>
    <dbReference type="NCBI Taxonomy" id="2024903"/>
    <lineage>
        <taxon>Eukaryota</taxon>
        <taxon>Fungi</taxon>
        <taxon>Dikarya</taxon>
        <taxon>Ascomycota</taxon>
        <taxon>Pezizomycotina</taxon>
        <taxon>Dothideomycetes</taxon>
        <taxon>Dothideomycetidae</taxon>
        <taxon>Dothideales</taxon>
        <taxon>Zalariaceae</taxon>
        <taxon>Zalaria</taxon>
    </lineage>
</organism>